<keyword evidence="2" id="KW-1185">Reference proteome</keyword>
<proteinExistence type="predicted"/>
<sequence length="79" mass="8106">MVEDSVELKVVLLTRGDVGPTLRWNVAMGAKVFEDNVGAVVMGAEVVGETVGAEVSGDEVMGAEVVGENVGEGLCETTP</sequence>
<dbReference type="EMBL" id="LGRX02035942">
    <property type="protein sequence ID" value="KAK3232606.1"/>
    <property type="molecule type" value="Genomic_DNA"/>
</dbReference>
<accession>A0AAE0BA15</accession>
<protein>
    <submittedName>
        <fullName evidence="1">Uncharacterized protein</fullName>
    </submittedName>
</protein>
<evidence type="ECO:0000313" key="1">
    <source>
        <dbReference type="EMBL" id="KAK3232606.1"/>
    </source>
</evidence>
<gene>
    <name evidence="1" type="ORF">CYMTET_57064</name>
</gene>
<organism evidence="1 2">
    <name type="scientific">Cymbomonas tetramitiformis</name>
    <dbReference type="NCBI Taxonomy" id="36881"/>
    <lineage>
        <taxon>Eukaryota</taxon>
        <taxon>Viridiplantae</taxon>
        <taxon>Chlorophyta</taxon>
        <taxon>Pyramimonadophyceae</taxon>
        <taxon>Pyramimonadales</taxon>
        <taxon>Pyramimonadaceae</taxon>
        <taxon>Cymbomonas</taxon>
    </lineage>
</organism>
<dbReference type="AlphaFoldDB" id="A0AAE0BA15"/>
<evidence type="ECO:0000313" key="2">
    <source>
        <dbReference type="Proteomes" id="UP001190700"/>
    </source>
</evidence>
<name>A0AAE0BA15_9CHLO</name>
<reference evidence="1 2" key="1">
    <citation type="journal article" date="2015" name="Genome Biol. Evol.">
        <title>Comparative Genomics of a Bacterivorous Green Alga Reveals Evolutionary Causalities and Consequences of Phago-Mixotrophic Mode of Nutrition.</title>
        <authorList>
            <person name="Burns J.A."/>
            <person name="Paasch A."/>
            <person name="Narechania A."/>
            <person name="Kim E."/>
        </authorList>
    </citation>
    <scope>NUCLEOTIDE SEQUENCE [LARGE SCALE GENOMIC DNA]</scope>
    <source>
        <strain evidence="1 2">PLY_AMNH</strain>
    </source>
</reference>
<comment type="caution">
    <text evidence="1">The sequence shown here is derived from an EMBL/GenBank/DDBJ whole genome shotgun (WGS) entry which is preliminary data.</text>
</comment>
<dbReference type="Proteomes" id="UP001190700">
    <property type="component" value="Unassembled WGS sequence"/>
</dbReference>